<evidence type="ECO:0000313" key="1">
    <source>
        <dbReference type="EMBL" id="OGM27408.1"/>
    </source>
</evidence>
<proteinExistence type="predicted"/>
<reference evidence="1 2" key="1">
    <citation type="journal article" date="2016" name="Nat. Commun.">
        <title>Thousands of microbial genomes shed light on interconnected biogeochemical processes in an aquifer system.</title>
        <authorList>
            <person name="Anantharaman K."/>
            <person name="Brown C.T."/>
            <person name="Hug L.A."/>
            <person name="Sharon I."/>
            <person name="Castelle C.J."/>
            <person name="Probst A.J."/>
            <person name="Thomas B.C."/>
            <person name="Singh A."/>
            <person name="Wilkins M.J."/>
            <person name="Karaoz U."/>
            <person name="Brodie E.L."/>
            <person name="Williams K.H."/>
            <person name="Hubbard S.S."/>
            <person name="Banfield J.F."/>
        </authorList>
    </citation>
    <scope>NUCLEOTIDE SEQUENCE [LARGE SCALE GENOMIC DNA]</scope>
</reference>
<name>A0A1F7YLC8_9BACT</name>
<accession>A0A1F7YLC8</accession>
<gene>
    <name evidence="1" type="ORF">A2628_01230</name>
</gene>
<dbReference type="EMBL" id="MGGL01000004">
    <property type="protein sequence ID" value="OGM27408.1"/>
    <property type="molecule type" value="Genomic_DNA"/>
</dbReference>
<sequence>MAYIFLDESGDLGFDPKKKNSKFFLITMVFAADKKPLEKIVKKVHKMLRKKVKRLSGGVLHCAKEKPITRKRLLNFLKGHDFPVMLICLNKSRVHTKLQNEKHVLYNYVANILIDRILTKRLIDPEGKIILIASKRETNKFLNLNFKNYLQNQVKNRHRLNLDIEIKTPAQEKTLQAVDFVSWSIFRKYEHGDPSYYHLIKDLVVEENNLFK</sequence>
<evidence type="ECO:0008006" key="3">
    <source>
        <dbReference type="Google" id="ProtNLM"/>
    </source>
</evidence>
<protein>
    <recommendedName>
        <fullName evidence="3">DUF3800 domain-containing protein</fullName>
    </recommendedName>
</protein>
<dbReference type="InterPro" id="IPR024524">
    <property type="entry name" value="DUF3800"/>
</dbReference>
<evidence type="ECO:0000313" key="2">
    <source>
        <dbReference type="Proteomes" id="UP000179221"/>
    </source>
</evidence>
<dbReference type="AlphaFoldDB" id="A0A1F7YLC8"/>
<organism evidence="1 2">
    <name type="scientific">Candidatus Woesebacteria bacterium RIFCSPHIGHO2_01_FULL_40_22</name>
    <dbReference type="NCBI Taxonomy" id="1802499"/>
    <lineage>
        <taxon>Bacteria</taxon>
        <taxon>Candidatus Woeseibacteriota</taxon>
    </lineage>
</organism>
<dbReference type="Pfam" id="PF12686">
    <property type="entry name" value="DUF3800"/>
    <property type="match status" value="1"/>
</dbReference>
<comment type="caution">
    <text evidence="1">The sequence shown here is derived from an EMBL/GenBank/DDBJ whole genome shotgun (WGS) entry which is preliminary data.</text>
</comment>
<dbReference type="Proteomes" id="UP000179221">
    <property type="component" value="Unassembled WGS sequence"/>
</dbReference>